<dbReference type="EMBL" id="BGPR01000133">
    <property type="protein sequence ID" value="GBL97834.1"/>
    <property type="molecule type" value="Genomic_DNA"/>
</dbReference>
<dbReference type="SUPFAM" id="SSF56672">
    <property type="entry name" value="DNA/RNA polymerases"/>
    <property type="match status" value="1"/>
</dbReference>
<dbReference type="CDD" id="cd01650">
    <property type="entry name" value="RT_nLTR_like"/>
    <property type="match status" value="1"/>
</dbReference>
<keyword evidence="3" id="KW-1185">Reference proteome</keyword>
<proteinExistence type="predicted"/>
<sequence>MKKKKASGIDGISIEIIKELHDMNPDILHYTYNKCLELGIFPETWKKGKLIIFNKPGKDPSLPNAYRPTSLLSVLGKILDKLLVFRITHLLHKNNKLHKQQHGFRNGRSCKTANFRLWQAINIALQERVPATILSLDDEEVWNFDKQRGVPQGSCRGPLFWNLVMDTALDLPLPQGSRIQTYADDIIVVIRGKDKEEIERKGNAILEKLLAWGAEYKLPFNIQKTFQMPITFGGRLNLRNPPIISINNHTIQVVNNIKYLGVTWDCCLTFTKHFKALRDKTDSLTYKLSTVANEFYSKRSGLFRKIYYGAIEPYLLFGVGSWSNRLKLKKIRDSLNSLQRRPLIKITKAYRTISTEALQVIAGIVPIDIKAK</sequence>
<dbReference type="PROSITE" id="PS50878">
    <property type="entry name" value="RT_POL"/>
    <property type="match status" value="1"/>
</dbReference>
<dbReference type="GO" id="GO:0071897">
    <property type="term" value="P:DNA biosynthetic process"/>
    <property type="evidence" value="ECO:0007669"/>
    <property type="project" value="UniProtKB-ARBA"/>
</dbReference>
<dbReference type="Proteomes" id="UP000499080">
    <property type="component" value="Unassembled WGS sequence"/>
</dbReference>
<dbReference type="Pfam" id="PF00078">
    <property type="entry name" value="RVT_1"/>
    <property type="match status" value="1"/>
</dbReference>
<reference evidence="2 3" key="1">
    <citation type="journal article" date="2019" name="Sci. Rep.">
        <title>Orb-weaving spider Araneus ventricosus genome elucidates the spidroin gene catalogue.</title>
        <authorList>
            <person name="Kono N."/>
            <person name="Nakamura H."/>
            <person name="Ohtoshi R."/>
            <person name="Moran D.A.P."/>
            <person name="Shinohara A."/>
            <person name="Yoshida Y."/>
            <person name="Fujiwara M."/>
            <person name="Mori M."/>
            <person name="Tomita M."/>
            <person name="Arakawa K."/>
        </authorList>
    </citation>
    <scope>NUCLEOTIDE SEQUENCE [LARGE SCALE GENOMIC DNA]</scope>
</reference>
<evidence type="ECO:0000313" key="3">
    <source>
        <dbReference type="Proteomes" id="UP000499080"/>
    </source>
</evidence>
<organism evidence="2 3">
    <name type="scientific">Araneus ventricosus</name>
    <name type="common">Orbweaver spider</name>
    <name type="synonym">Epeira ventricosa</name>
    <dbReference type="NCBI Taxonomy" id="182803"/>
    <lineage>
        <taxon>Eukaryota</taxon>
        <taxon>Metazoa</taxon>
        <taxon>Ecdysozoa</taxon>
        <taxon>Arthropoda</taxon>
        <taxon>Chelicerata</taxon>
        <taxon>Arachnida</taxon>
        <taxon>Araneae</taxon>
        <taxon>Araneomorphae</taxon>
        <taxon>Entelegynae</taxon>
        <taxon>Araneoidea</taxon>
        <taxon>Araneidae</taxon>
        <taxon>Araneus</taxon>
    </lineage>
</organism>
<name>A0A4Y2C3D8_ARAVE</name>
<dbReference type="InterPro" id="IPR043502">
    <property type="entry name" value="DNA/RNA_pol_sf"/>
</dbReference>
<feature type="domain" description="Reverse transcriptase" evidence="1">
    <location>
        <begin position="34"/>
        <end position="264"/>
    </location>
</feature>
<dbReference type="PANTHER" id="PTHR19446">
    <property type="entry name" value="REVERSE TRANSCRIPTASES"/>
    <property type="match status" value="1"/>
</dbReference>
<evidence type="ECO:0000313" key="2">
    <source>
        <dbReference type="EMBL" id="GBL97834.1"/>
    </source>
</evidence>
<dbReference type="OrthoDB" id="411871at2759"/>
<dbReference type="AlphaFoldDB" id="A0A4Y2C3D8"/>
<accession>A0A4Y2C3D8</accession>
<evidence type="ECO:0000259" key="1">
    <source>
        <dbReference type="PROSITE" id="PS50878"/>
    </source>
</evidence>
<comment type="caution">
    <text evidence="2">The sequence shown here is derived from an EMBL/GenBank/DDBJ whole genome shotgun (WGS) entry which is preliminary data.</text>
</comment>
<dbReference type="InterPro" id="IPR000477">
    <property type="entry name" value="RT_dom"/>
</dbReference>
<gene>
    <name evidence="2" type="primary">R1A1-elementORF2_261</name>
    <name evidence="2" type="ORF">AVEN_231984_1</name>
</gene>
<protein>
    <recommendedName>
        <fullName evidence="1">Reverse transcriptase domain-containing protein</fullName>
    </recommendedName>
</protein>